<keyword evidence="3" id="KW-1003">Cell membrane</keyword>
<keyword evidence="4 10" id="KW-0645">Protease</keyword>
<dbReference type="InterPro" id="IPR036852">
    <property type="entry name" value="Peptidase_S8/S53_dom_sf"/>
</dbReference>
<protein>
    <recommendedName>
        <fullName evidence="14">Peptidase S8/S53 domain-containing protein</fullName>
    </recommendedName>
</protein>
<feature type="active site" description="Charge relay system" evidence="10">
    <location>
        <position position="262"/>
    </location>
</feature>
<accession>A0A136PK56</accession>
<dbReference type="OrthoDB" id="9798386at2"/>
<keyword evidence="5 12" id="KW-0812">Transmembrane</keyword>
<comment type="subcellular location">
    <subcellularLocation>
        <location evidence="1">Cell membrane</location>
        <topology evidence="1">Single-pass membrane protein</topology>
    </subcellularLocation>
</comment>
<feature type="active site" description="Charge relay system" evidence="10">
    <location>
        <position position="67"/>
    </location>
</feature>
<keyword evidence="8 12" id="KW-1133">Transmembrane helix</keyword>
<sequence>MRNRLRPLRWSAAALTVLVATGTGLLVAPAPASAETVREAQWYLDTLRVPEAHETTRGRGVTVAVVDSGIHAAHPDLRGQVLAGRGFGPGAARDGRRDVSDNGHGTSMAGLIAGRGAGANSLLGIAPQARILPVGTPERARQADLAAGIRWAADNGADVISLSVGGSDAAEDELAEAVRYAQGKDVVLVAAAGNRADGSTTVVAPANIPGVVAVAGVDRRGRPSAESVTGREVAVSAPLERILSIGPPDHVPSGYGFIGGTSSATAIVAGVVALIRAAHPDLDAANVINRLVRTTRDEGPAGRDPEYGFGVVNPVAAVRRDVPPVDSNPLLATVADDDPRPEPGESGDEPGAPLSIGLADGIGGLQLALYLLAALAVVAVVVVLVVVNRRARRRAVPAPAHSPPGGHPSAAAVGPQPPVAPYPHAPPTAQPPAPYPYAPPAGAGGQPPSWPAAAPPPAPGSDPYPR</sequence>
<dbReference type="NCBIfam" id="TIGR03921">
    <property type="entry name" value="T7SS_mycosin"/>
    <property type="match status" value="1"/>
</dbReference>
<dbReference type="InterPro" id="IPR023834">
    <property type="entry name" value="T7SS_pept_S8A_mycosin"/>
</dbReference>
<dbReference type="PROSITE" id="PS51892">
    <property type="entry name" value="SUBTILASE"/>
    <property type="match status" value="1"/>
</dbReference>
<name>A0A136PK56_9ACTN</name>
<keyword evidence="13" id="KW-0732">Signal</keyword>
<organism evidence="15 16">
    <name type="scientific">Micromonospora rosaria</name>
    <dbReference type="NCBI Taxonomy" id="47874"/>
    <lineage>
        <taxon>Bacteria</taxon>
        <taxon>Bacillati</taxon>
        <taxon>Actinomycetota</taxon>
        <taxon>Actinomycetes</taxon>
        <taxon>Micromonosporales</taxon>
        <taxon>Micromonosporaceae</taxon>
        <taxon>Micromonospora</taxon>
    </lineage>
</organism>
<dbReference type="PROSITE" id="PS00136">
    <property type="entry name" value="SUBTILASE_ASP"/>
    <property type="match status" value="1"/>
</dbReference>
<evidence type="ECO:0000256" key="1">
    <source>
        <dbReference type="ARBA" id="ARBA00004162"/>
    </source>
</evidence>
<keyword evidence="16" id="KW-1185">Reference proteome</keyword>
<dbReference type="GO" id="GO:0004252">
    <property type="term" value="F:serine-type endopeptidase activity"/>
    <property type="evidence" value="ECO:0007669"/>
    <property type="project" value="UniProtKB-UniRule"/>
</dbReference>
<dbReference type="InterPro" id="IPR050131">
    <property type="entry name" value="Peptidase_S8_subtilisin-like"/>
</dbReference>
<dbReference type="Pfam" id="PF00082">
    <property type="entry name" value="Peptidase_S8"/>
    <property type="match status" value="1"/>
</dbReference>
<feature type="active site" description="Charge relay system" evidence="10">
    <location>
        <position position="104"/>
    </location>
</feature>
<feature type="region of interest" description="Disordered" evidence="11">
    <location>
        <begin position="394"/>
        <end position="466"/>
    </location>
</feature>
<feature type="domain" description="Peptidase S8/S53" evidence="14">
    <location>
        <begin position="58"/>
        <end position="310"/>
    </location>
</feature>
<gene>
    <name evidence="15" type="ORF">AWW66_28035</name>
</gene>
<evidence type="ECO:0000256" key="8">
    <source>
        <dbReference type="ARBA" id="ARBA00022989"/>
    </source>
</evidence>
<keyword evidence="6 10" id="KW-0378">Hydrolase</keyword>
<evidence type="ECO:0000256" key="11">
    <source>
        <dbReference type="SAM" id="MobiDB-lite"/>
    </source>
</evidence>
<feature type="compositionally biased region" description="Pro residues" evidence="11">
    <location>
        <begin position="448"/>
        <end position="466"/>
    </location>
</feature>
<evidence type="ECO:0000256" key="5">
    <source>
        <dbReference type="ARBA" id="ARBA00022692"/>
    </source>
</evidence>
<proteinExistence type="inferred from homology"/>
<dbReference type="Proteomes" id="UP000070620">
    <property type="component" value="Unassembled WGS sequence"/>
</dbReference>
<evidence type="ECO:0000256" key="12">
    <source>
        <dbReference type="SAM" id="Phobius"/>
    </source>
</evidence>
<comment type="similarity">
    <text evidence="2 10">Belongs to the peptidase S8 family.</text>
</comment>
<keyword evidence="7 10" id="KW-0720">Serine protease</keyword>
<dbReference type="GO" id="GO:0006508">
    <property type="term" value="P:proteolysis"/>
    <property type="evidence" value="ECO:0007669"/>
    <property type="project" value="UniProtKB-KW"/>
</dbReference>
<dbReference type="GO" id="GO:0005886">
    <property type="term" value="C:plasma membrane"/>
    <property type="evidence" value="ECO:0007669"/>
    <property type="project" value="UniProtKB-SubCell"/>
</dbReference>
<evidence type="ECO:0000259" key="14">
    <source>
        <dbReference type="Pfam" id="PF00082"/>
    </source>
</evidence>
<comment type="caution">
    <text evidence="15">The sequence shown here is derived from an EMBL/GenBank/DDBJ whole genome shotgun (WGS) entry which is preliminary data.</text>
</comment>
<evidence type="ECO:0000256" key="2">
    <source>
        <dbReference type="ARBA" id="ARBA00011073"/>
    </source>
</evidence>
<feature type="region of interest" description="Disordered" evidence="11">
    <location>
        <begin position="322"/>
        <end position="352"/>
    </location>
</feature>
<dbReference type="InterPro" id="IPR000209">
    <property type="entry name" value="Peptidase_S8/S53_dom"/>
</dbReference>
<dbReference type="InterPro" id="IPR015500">
    <property type="entry name" value="Peptidase_S8_subtilisin-rel"/>
</dbReference>
<evidence type="ECO:0000256" key="13">
    <source>
        <dbReference type="SAM" id="SignalP"/>
    </source>
</evidence>
<dbReference type="PANTHER" id="PTHR43806">
    <property type="entry name" value="PEPTIDASE S8"/>
    <property type="match status" value="1"/>
</dbReference>
<dbReference type="PRINTS" id="PR00723">
    <property type="entry name" value="SUBTILISIN"/>
</dbReference>
<evidence type="ECO:0000256" key="3">
    <source>
        <dbReference type="ARBA" id="ARBA00022475"/>
    </source>
</evidence>
<reference evidence="15 16" key="1">
    <citation type="submission" date="2016-01" db="EMBL/GenBank/DDBJ databases">
        <title>Whole genome sequence and analysis of Micromonospora rosaria DSM 803, which can produce antibacterial substance rosamicin.</title>
        <authorList>
            <person name="Yang H."/>
            <person name="He X."/>
            <person name="Zhu D."/>
        </authorList>
    </citation>
    <scope>NUCLEOTIDE SEQUENCE [LARGE SCALE GENOMIC DNA]</scope>
    <source>
        <strain evidence="15 16">DSM 803</strain>
    </source>
</reference>
<dbReference type="PANTHER" id="PTHR43806:SF11">
    <property type="entry name" value="CEREVISIN-RELATED"/>
    <property type="match status" value="1"/>
</dbReference>
<dbReference type="AlphaFoldDB" id="A0A136PK56"/>
<feature type="transmembrane region" description="Helical" evidence="12">
    <location>
        <begin position="367"/>
        <end position="387"/>
    </location>
</feature>
<evidence type="ECO:0000256" key="10">
    <source>
        <dbReference type="PROSITE-ProRule" id="PRU01240"/>
    </source>
</evidence>
<dbReference type="SUPFAM" id="SSF52743">
    <property type="entry name" value="Subtilisin-like"/>
    <property type="match status" value="1"/>
</dbReference>
<evidence type="ECO:0000313" key="15">
    <source>
        <dbReference type="EMBL" id="KXK58743.1"/>
    </source>
</evidence>
<evidence type="ECO:0000313" key="16">
    <source>
        <dbReference type="Proteomes" id="UP000070620"/>
    </source>
</evidence>
<feature type="chain" id="PRO_5007478141" description="Peptidase S8/S53 domain-containing protein" evidence="13">
    <location>
        <begin position="35"/>
        <end position="466"/>
    </location>
</feature>
<dbReference type="RefSeq" id="WP_067372459.1">
    <property type="nucleotide sequence ID" value="NZ_JBIUBN010000003.1"/>
</dbReference>
<dbReference type="Gene3D" id="3.40.50.200">
    <property type="entry name" value="Peptidase S8/S53 domain"/>
    <property type="match status" value="1"/>
</dbReference>
<evidence type="ECO:0000256" key="9">
    <source>
        <dbReference type="ARBA" id="ARBA00023136"/>
    </source>
</evidence>
<dbReference type="EMBL" id="LRQV01000160">
    <property type="protein sequence ID" value="KXK58743.1"/>
    <property type="molecule type" value="Genomic_DNA"/>
</dbReference>
<dbReference type="InterPro" id="IPR023827">
    <property type="entry name" value="Peptidase_S8_Asp-AS"/>
</dbReference>
<keyword evidence="9 12" id="KW-0472">Membrane</keyword>
<feature type="compositionally biased region" description="Pro residues" evidence="11">
    <location>
        <begin position="415"/>
        <end position="439"/>
    </location>
</feature>
<evidence type="ECO:0000256" key="4">
    <source>
        <dbReference type="ARBA" id="ARBA00022670"/>
    </source>
</evidence>
<evidence type="ECO:0000256" key="6">
    <source>
        <dbReference type="ARBA" id="ARBA00022801"/>
    </source>
</evidence>
<evidence type="ECO:0000256" key="7">
    <source>
        <dbReference type="ARBA" id="ARBA00022825"/>
    </source>
</evidence>
<feature type="signal peptide" evidence="13">
    <location>
        <begin position="1"/>
        <end position="34"/>
    </location>
</feature>